<protein>
    <submittedName>
        <fullName evidence="6">Putative Y+L amino acid transporter 2</fullName>
    </submittedName>
</protein>
<dbReference type="OrthoDB" id="3257095at2759"/>
<accession>A0A2G8JEA9</accession>
<dbReference type="FunFam" id="1.20.1740.10:FF:000056">
    <property type="entry name" value="Y+L amino acid transporter 2"/>
    <property type="match status" value="1"/>
</dbReference>
<sequence length="220" mass="23434">METAEENRSVKLKREIGVFGGVAVNVGIVIGSGIFVTPKGVLYGSGSVGLALVIWLVSGIFSLVGALCLAELGTMIPQHGGLYAYVHYAFGAFWSFLLQWVSIVMIQPGALAISAITFATYAIQPFYPDLDCPPPPLVIRMLSLVCIILVSAVNVVSVRATSLVQDTFTVMKTVALLIIIVVGIVELSKGKRAGSRWVGIIGSGPVKFAQRIVQLLLLYP</sequence>
<feature type="transmembrane region" description="Helical" evidence="5">
    <location>
        <begin position="139"/>
        <end position="158"/>
    </location>
</feature>
<gene>
    <name evidence="6" type="ORF">BSL78_29091</name>
</gene>
<feature type="transmembrane region" description="Helical" evidence="5">
    <location>
        <begin position="48"/>
        <end position="70"/>
    </location>
</feature>
<feature type="transmembrane region" description="Helical" evidence="5">
    <location>
        <begin position="82"/>
        <end position="103"/>
    </location>
</feature>
<dbReference type="PANTHER" id="PTHR11785:SF528">
    <property type="entry name" value="AMINO ACID TRANSPORTER PROTEIN JHI-21"/>
    <property type="match status" value="1"/>
</dbReference>
<evidence type="ECO:0000256" key="4">
    <source>
        <dbReference type="ARBA" id="ARBA00023136"/>
    </source>
</evidence>
<dbReference type="PANTHER" id="PTHR11785">
    <property type="entry name" value="AMINO ACID TRANSPORTER"/>
    <property type="match status" value="1"/>
</dbReference>
<evidence type="ECO:0000313" key="7">
    <source>
        <dbReference type="Proteomes" id="UP000230750"/>
    </source>
</evidence>
<dbReference type="InterPro" id="IPR050598">
    <property type="entry name" value="AminoAcid_Transporter"/>
</dbReference>
<keyword evidence="7" id="KW-1185">Reference proteome</keyword>
<proteinExistence type="predicted"/>
<reference evidence="6 7" key="1">
    <citation type="journal article" date="2017" name="PLoS Biol.">
        <title>The sea cucumber genome provides insights into morphological evolution and visceral regeneration.</title>
        <authorList>
            <person name="Zhang X."/>
            <person name="Sun L."/>
            <person name="Yuan J."/>
            <person name="Sun Y."/>
            <person name="Gao Y."/>
            <person name="Zhang L."/>
            <person name="Li S."/>
            <person name="Dai H."/>
            <person name="Hamel J.F."/>
            <person name="Liu C."/>
            <person name="Yu Y."/>
            <person name="Liu S."/>
            <person name="Lin W."/>
            <person name="Guo K."/>
            <person name="Jin S."/>
            <person name="Xu P."/>
            <person name="Storey K.B."/>
            <person name="Huan P."/>
            <person name="Zhang T."/>
            <person name="Zhou Y."/>
            <person name="Zhang J."/>
            <person name="Lin C."/>
            <person name="Li X."/>
            <person name="Xing L."/>
            <person name="Huo D."/>
            <person name="Sun M."/>
            <person name="Wang L."/>
            <person name="Mercier A."/>
            <person name="Li F."/>
            <person name="Yang H."/>
            <person name="Xiang J."/>
        </authorList>
    </citation>
    <scope>NUCLEOTIDE SEQUENCE [LARGE SCALE GENOMIC DNA]</scope>
    <source>
        <strain evidence="6">Shaxun</strain>
        <tissue evidence="6">Muscle</tissue>
    </source>
</reference>
<comment type="subcellular location">
    <subcellularLocation>
        <location evidence="1">Membrane</location>
        <topology evidence="1">Multi-pass membrane protein</topology>
    </subcellularLocation>
</comment>
<evidence type="ECO:0000313" key="6">
    <source>
        <dbReference type="EMBL" id="PIK34087.1"/>
    </source>
</evidence>
<dbReference type="Gene3D" id="1.20.1740.10">
    <property type="entry name" value="Amino acid/polyamine transporter I"/>
    <property type="match status" value="1"/>
</dbReference>
<dbReference type="Pfam" id="PF13520">
    <property type="entry name" value="AA_permease_2"/>
    <property type="match status" value="1"/>
</dbReference>
<comment type="caution">
    <text evidence="6">The sequence shown here is derived from an EMBL/GenBank/DDBJ whole genome shotgun (WGS) entry which is preliminary data.</text>
</comment>
<keyword evidence="2 5" id="KW-0812">Transmembrane</keyword>
<dbReference type="InterPro" id="IPR002293">
    <property type="entry name" value="AA/rel_permease1"/>
</dbReference>
<keyword evidence="4 5" id="KW-0472">Membrane</keyword>
<organism evidence="6 7">
    <name type="scientific">Stichopus japonicus</name>
    <name type="common">Sea cucumber</name>
    <dbReference type="NCBI Taxonomy" id="307972"/>
    <lineage>
        <taxon>Eukaryota</taxon>
        <taxon>Metazoa</taxon>
        <taxon>Echinodermata</taxon>
        <taxon>Eleutherozoa</taxon>
        <taxon>Echinozoa</taxon>
        <taxon>Holothuroidea</taxon>
        <taxon>Aspidochirotacea</taxon>
        <taxon>Aspidochirotida</taxon>
        <taxon>Stichopodidae</taxon>
        <taxon>Apostichopus</taxon>
    </lineage>
</organism>
<dbReference type="AlphaFoldDB" id="A0A2G8JEA9"/>
<keyword evidence="3 5" id="KW-1133">Transmembrane helix</keyword>
<name>A0A2G8JEA9_STIJA</name>
<dbReference type="STRING" id="307972.A0A2G8JEA9"/>
<evidence type="ECO:0000256" key="1">
    <source>
        <dbReference type="ARBA" id="ARBA00004141"/>
    </source>
</evidence>
<dbReference type="Proteomes" id="UP000230750">
    <property type="component" value="Unassembled WGS sequence"/>
</dbReference>
<feature type="transmembrane region" description="Helical" evidence="5">
    <location>
        <begin position="16"/>
        <end position="36"/>
    </location>
</feature>
<evidence type="ECO:0000256" key="3">
    <source>
        <dbReference type="ARBA" id="ARBA00022989"/>
    </source>
</evidence>
<dbReference type="EMBL" id="MRZV01002291">
    <property type="protein sequence ID" value="PIK34087.1"/>
    <property type="molecule type" value="Genomic_DNA"/>
</dbReference>
<dbReference type="GO" id="GO:0016020">
    <property type="term" value="C:membrane"/>
    <property type="evidence" value="ECO:0007669"/>
    <property type="project" value="UniProtKB-SubCell"/>
</dbReference>
<evidence type="ECO:0000256" key="2">
    <source>
        <dbReference type="ARBA" id="ARBA00022692"/>
    </source>
</evidence>
<feature type="transmembrane region" description="Helical" evidence="5">
    <location>
        <begin position="170"/>
        <end position="187"/>
    </location>
</feature>
<dbReference type="GO" id="GO:0015179">
    <property type="term" value="F:L-amino acid transmembrane transporter activity"/>
    <property type="evidence" value="ECO:0007669"/>
    <property type="project" value="TreeGrafter"/>
</dbReference>
<evidence type="ECO:0000256" key="5">
    <source>
        <dbReference type="SAM" id="Phobius"/>
    </source>
</evidence>